<feature type="transmembrane region" description="Helical" evidence="1">
    <location>
        <begin position="103"/>
        <end position="124"/>
    </location>
</feature>
<dbReference type="STRING" id="1255658.FM114_12890"/>
<protein>
    <submittedName>
        <fullName evidence="2">Putative transport system permease protein</fullName>
    </submittedName>
</protein>
<sequence>MIITGLLPCLLFGFVLRRGRFCVTGALRDVCIAHKARWMVAFLITIGVQAVGVAALQSTGAITRSFEELPWLAVIVGSLIFGVSIVAAGGCATGTWYRAGESLVGSWIALVGYAAAAAMIKYGALKPMNDAVRGVTAPVTPSTTHWASPAGCWWHC</sequence>
<accession>A0A1R4KBT5</accession>
<evidence type="ECO:0000313" key="3">
    <source>
        <dbReference type="Proteomes" id="UP000188342"/>
    </source>
</evidence>
<keyword evidence="1" id="KW-1133">Transmembrane helix</keyword>
<evidence type="ECO:0000313" key="2">
    <source>
        <dbReference type="EMBL" id="SJN41614.1"/>
    </source>
</evidence>
<gene>
    <name evidence="2" type="ORF">FM114_12890</name>
</gene>
<feature type="transmembrane region" description="Helical" evidence="1">
    <location>
        <begin position="69"/>
        <end position="97"/>
    </location>
</feature>
<keyword evidence="3" id="KW-1185">Reference proteome</keyword>
<dbReference type="AlphaFoldDB" id="A0A1R4KBT5"/>
<feature type="transmembrane region" description="Helical" evidence="1">
    <location>
        <begin position="38"/>
        <end position="57"/>
    </location>
</feature>
<dbReference type="InterPro" id="IPR007272">
    <property type="entry name" value="Sulf_transp_TsuA/YedE"/>
</dbReference>
<reference evidence="2 3" key="1">
    <citation type="submission" date="2017-02" db="EMBL/GenBank/DDBJ databases">
        <authorList>
            <person name="Peterson S.W."/>
        </authorList>
    </citation>
    <scope>NUCLEOTIDE SEQUENCE [LARGE SCALE GENOMIC DNA]</scope>
    <source>
        <strain evidence="2 3">LSP_Lj1</strain>
    </source>
</reference>
<dbReference type="Pfam" id="PF04143">
    <property type="entry name" value="Sulf_transp"/>
    <property type="match status" value="1"/>
</dbReference>
<keyword evidence="1" id="KW-0812">Transmembrane</keyword>
<name>A0A1R4KBT5_9ACTN</name>
<organism evidence="2 3">
    <name type="scientific">Luteococcus japonicus LSP_Lj1</name>
    <dbReference type="NCBI Taxonomy" id="1255658"/>
    <lineage>
        <taxon>Bacteria</taxon>
        <taxon>Bacillati</taxon>
        <taxon>Actinomycetota</taxon>
        <taxon>Actinomycetes</taxon>
        <taxon>Propionibacteriales</taxon>
        <taxon>Propionibacteriaceae</taxon>
        <taxon>Luteococcus</taxon>
    </lineage>
</organism>
<dbReference type="Proteomes" id="UP000188342">
    <property type="component" value="Unassembled WGS sequence"/>
</dbReference>
<keyword evidence="1" id="KW-0472">Membrane</keyword>
<evidence type="ECO:0000256" key="1">
    <source>
        <dbReference type="SAM" id="Phobius"/>
    </source>
</evidence>
<dbReference type="EMBL" id="FUKQ01000047">
    <property type="protein sequence ID" value="SJN41614.1"/>
    <property type="molecule type" value="Genomic_DNA"/>
</dbReference>
<proteinExistence type="predicted"/>